<protein>
    <submittedName>
        <fullName evidence="1">Uncharacterized protein</fullName>
    </submittedName>
</protein>
<sequence>MDLLYEGASLLGYITKNLNASLPTPSLLNLTLPSYARKKRRAAPLIINQGAFLSHPGHFSFLLPSYACPSQWRGCLPVCFGKTIVPLPPRPRVPGGPAAPTAHRLAGYIDMTNVPPFASAPRNVVANSVGGDQFWWSYSWNYESALTIQVRSCPSSLTVSFSIESNPARWIAERMPASGGRNYCIYAYEHTANRNIHSSGYSKS</sequence>
<dbReference type="Proteomes" id="UP000774617">
    <property type="component" value="Unassembled WGS sequence"/>
</dbReference>
<evidence type="ECO:0000313" key="1">
    <source>
        <dbReference type="EMBL" id="KAH7049359.1"/>
    </source>
</evidence>
<proteinExistence type="predicted"/>
<comment type="caution">
    <text evidence="1">The sequence shown here is derived from an EMBL/GenBank/DDBJ whole genome shotgun (WGS) entry which is preliminary data.</text>
</comment>
<evidence type="ECO:0000313" key="2">
    <source>
        <dbReference type="Proteomes" id="UP000774617"/>
    </source>
</evidence>
<accession>A0ABQ8G9X4</accession>
<reference evidence="1 2" key="1">
    <citation type="journal article" date="2021" name="Nat. Commun.">
        <title>Genetic determinants of endophytism in the Arabidopsis root mycobiome.</title>
        <authorList>
            <person name="Mesny F."/>
            <person name="Miyauchi S."/>
            <person name="Thiergart T."/>
            <person name="Pickel B."/>
            <person name="Atanasova L."/>
            <person name="Karlsson M."/>
            <person name="Huettel B."/>
            <person name="Barry K.W."/>
            <person name="Haridas S."/>
            <person name="Chen C."/>
            <person name="Bauer D."/>
            <person name="Andreopoulos W."/>
            <person name="Pangilinan J."/>
            <person name="LaButti K."/>
            <person name="Riley R."/>
            <person name="Lipzen A."/>
            <person name="Clum A."/>
            <person name="Drula E."/>
            <person name="Henrissat B."/>
            <person name="Kohler A."/>
            <person name="Grigoriev I.V."/>
            <person name="Martin F.M."/>
            <person name="Hacquard S."/>
        </authorList>
    </citation>
    <scope>NUCLEOTIDE SEQUENCE [LARGE SCALE GENOMIC DNA]</scope>
    <source>
        <strain evidence="1 2">MPI-SDFR-AT-0080</strain>
    </source>
</reference>
<gene>
    <name evidence="1" type="ORF">B0J12DRAFT_699994</name>
</gene>
<keyword evidence="2" id="KW-1185">Reference proteome</keyword>
<name>A0ABQ8G9X4_9PEZI</name>
<dbReference type="EMBL" id="JAGTJR010000014">
    <property type="protein sequence ID" value="KAH7049359.1"/>
    <property type="molecule type" value="Genomic_DNA"/>
</dbReference>
<organism evidence="1 2">
    <name type="scientific">Macrophomina phaseolina</name>
    <dbReference type="NCBI Taxonomy" id="35725"/>
    <lineage>
        <taxon>Eukaryota</taxon>
        <taxon>Fungi</taxon>
        <taxon>Dikarya</taxon>
        <taxon>Ascomycota</taxon>
        <taxon>Pezizomycotina</taxon>
        <taxon>Dothideomycetes</taxon>
        <taxon>Dothideomycetes incertae sedis</taxon>
        <taxon>Botryosphaeriales</taxon>
        <taxon>Botryosphaeriaceae</taxon>
        <taxon>Macrophomina</taxon>
    </lineage>
</organism>